<keyword evidence="2" id="KW-0560">Oxidoreductase</keyword>
<evidence type="ECO:0000313" key="4">
    <source>
        <dbReference type="Proteomes" id="UP001432128"/>
    </source>
</evidence>
<dbReference type="PRINTS" id="PR00081">
    <property type="entry name" value="GDHRDH"/>
</dbReference>
<dbReference type="AlphaFoldDB" id="A0AAU4JZA1"/>
<dbReference type="FunFam" id="3.40.50.720:FF:000084">
    <property type="entry name" value="Short-chain dehydrogenase reductase"/>
    <property type="match status" value="1"/>
</dbReference>
<dbReference type="SUPFAM" id="SSF51735">
    <property type="entry name" value="NAD(P)-binding Rossmann-fold domains"/>
    <property type="match status" value="1"/>
</dbReference>
<proteinExistence type="inferred from homology"/>
<evidence type="ECO:0000256" key="1">
    <source>
        <dbReference type="ARBA" id="ARBA00006484"/>
    </source>
</evidence>
<dbReference type="EMBL" id="CP108021">
    <property type="protein sequence ID" value="WUM19121.1"/>
    <property type="molecule type" value="Genomic_DNA"/>
</dbReference>
<dbReference type="GO" id="GO:0016491">
    <property type="term" value="F:oxidoreductase activity"/>
    <property type="evidence" value="ECO:0007669"/>
    <property type="project" value="UniProtKB-KW"/>
</dbReference>
<dbReference type="InterPro" id="IPR036291">
    <property type="entry name" value="NAD(P)-bd_dom_sf"/>
</dbReference>
<dbReference type="Pfam" id="PF13561">
    <property type="entry name" value="adh_short_C2"/>
    <property type="match status" value="1"/>
</dbReference>
<reference evidence="3 4" key="1">
    <citation type="submission" date="2022-10" db="EMBL/GenBank/DDBJ databases">
        <title>The complete genomes of actinobacterial strains from the NBC collection.</title>
        <authorList>
            <person name="Joergensen T.S."/>
            <person name="Alvarez Arevalo M."/>
            <person name="Sterndorff E.B."/>
            <person name="Faurdal D."/>
            <person name="Vuksanovic O."/>
            <person name="Mourched A.-S."/>
            <person name="Charusanti P."/>
            <person name="Shaw S."/>
            <person name="Blin K."/>
            <person name="Weber T."/>
        </authorList>
    </citation>
    <scope>NUCLEOTIDE SEQUENCE [LARGE SCALE GENOMIC DNA]</scope>
    <source>
        <strain evidence="3 4">NBC_00319</strain>
    </source>
</reference>
<dbReference type="PANTHER" id="PTHR24321">
    <property type="entry name" value="DEHYDROGENASES, SHORT CHAIN"/>
    <property type="match status" value="1"/>
</dbReference>
<dbReference type="PROSITE" id="PS00061">
    <property type="entry name" value="ADH_SHORT"/>
    <property type="match status" value="1"/>
</dbReference>
<keyword evidence="4" id="KW-1185">Reference proteome</keyword>
<comment type="similarity">
    <text evidence="1">Belongs to the short-chain dehydrogenases/reductases (SDR) family.</text>
</comment>
<gene>
    <name evidence="3" type="ORF">OG579_15525</name>
</gene>
<dbReference type="Gene3D" id="3.40.50.720">
    <property type="entry name" value="NAD(P)-binding Rossmann-like Domain"/>
    <property type="match status" value="1"/>
</dbReference>
<dbReference type="CDD" id="cd05233">
    <property type="entry name" value="SDR_c"/>
    <property type="match status" value="1"/>
</dbReference>
<dbReference type="PRINTS" id="PR00080">
    <property type="entry name" value="SDRFAMILY"/>
</dbReference>
<sequence length="255" mass="26014">MTEHLFADKVVIVTGAGTGIGRATAVAFAEQGASVVCTGIDDRSTDGTADLVRAAGGRALSVRCDVTDAGSVVSALEATVAELGRLDIAFNNAGVEQPVTALADITDSDFDRVIDVDLRGTFLSMKHEIPLMLANGGGVIVNTASGAGVIGIRGQSAYAAAKHGMLGMTKSAALDYADQGVRINAICPGIIDTPMMDRFSGGTPEGRARVIAQEPIGRMGRPEEIASAVLWLCSPLAAFTVGHAMVVDGGQTAGL</sequence>
<accession>A0AAU4JZA1</accession>
<organism evidence="3 4">
    <name type="scientific">Williamsia herbipolensis</name>
    <dbReference type="NCBI Taxonomy" id="1603258"/>
    <lineage>
        <taxon>Bacteria</taxon>
        <taxon>Bacillati</taxon>
        <taxon>Actinomycetota</taxon>
        <taxon>Actinomycetes</taxon>
        <taxon>Mycobacteriales</taxon>
        <taxon>Nocardiaceae</taxon>
        <taxon>Williamsia</taxon>
    </lineage>
</organism>
<name>A0AAU4JZA1_9NOCA</name>
<dbReference type="PANTHER" id="PTHR24321:SF8">
    <property type="entry name" value="ESTRADIOL 17-BETA-DEHYDROGENASE 8-RELATED"/>
    <property type="match status" value="1"/>
</dbReference>
<evidence type="ECO:0000313" key="3">
    <source>
        <dbReference type="EMBL" id="WUM19121.1"/>
    </source>
</evidence>
<evidence type="ECO:0000256" key="2">
    <source>
        <dbReference type="ARBA" id="ARBA00023002"/>
    </source>
</evidence>
<dbReference type="RefSeq" id="WP_328856680.1">
    <property type="nucleotide sequence ID" value="NZ_CP108021.1"/>
</dbReference>
<dbReference type="NCBIfam" id="NF005559">
    <property type="entry name" value="PRK07231.1"/>
    <property type="match status" value="1"/>
</dbReference>
<dbReference type="InterPro" id="IPR002347">
    <property type="entry name" value="SDR_fam"/>
</dbReference>
<dbReference type="KEGG" id="whr:OG579_15525"/>
<dbReference type="InterPro" id="IPR020904">
    <property type="entry name" value="Sc_DH/Rdtase_CS"/>
</dbReference>
<dbReference type="Proteomes" id="UP001432128">
    <property type="component" value="Chromosome"/>
</dbReference>
<protein>
    <submittedName>
        <fullName evidence="3">SDR family oxidoreductase</fullName>
    </submittedName>
</protein>